<dbReference type="Pfam" id="PF02204">
    <property type="entry name" value="VPS9"/>
    <property type="match status" value="1"/>
</dbReference>
<name>K3X090_GLOUD</name>
<evidence type="ECO:0000313" key="6">
    <source>
        <dbReference type="Proteomes" id="UP000019132"/>
    </source>
</evidence>
<dbReference type="EMBL" id="GL376596">
    <property type="status" value="NOT_ANNOTATED_CDS"/>
    <property type="molecule type" value="Genomic_DNA"/>
</dbReference>
<dbReference type="InterPro" id="IPR003123">
    <property type="entry name" value="VPS9"/>
</dbReference>
<evidence type="ECO:0000313" key="5">
    <source>
        <dbReference type="EnsemblProtists" id="PYU1_T010639"/>
    </source>
</evidence>
<dbReference type="VEuPathDB" id="FungiDB:PYU1_G010616"/>
<reference evidence="5" key="3">
    <citation type="submission" date="2015-02" db="UniProtKB">
        <authorList>
            <consortium name="EnsemblProtists"/>
        </authorList>
    </citation>
    <scope>IDENTIFICATION</scope>
    <source>
        <strain evidence="5">DAOM BR144</strain>
    </source>
</reference>
<dbReference type="FunFam" id="2.30.29.30:FF:000286">
    <property type="entry name" value="PH-protein kinase domain containing protein"/>
    <property type="match status" value="1"/>
</dbReference>
<dbReference type="AlphaFoldDB" id="K3X090"/>
<dbReference type="SMART" id="SM00228">
    <property type="entry name" value="PDZ"/>
    <property type="match status" value="1"/>
</dbReference>
<feature type="region of interest" description="Disordered" evidence="1">
    <location>
        <begin position="22"/>
        <end position="97"/>
    </location>
</feature>
<dbReference type="STRING" id="431595.K3X090"/>
<dbReference type="CDD" id="cd00821">
    <property type="entry name" value="PH"/>
    <property type="match status" value="1"/>
</dbReference>
<dbReference type="SUPFAM" id="SSF50729">
    <property type="entry name" value="PH domain-like"/>
    <property type="match status" value="2"/>
</dbReference>
<dbReference type="Gene3D" id="2.30.29.30">
    <property type="entry name" value="Pleckstrin-homology domain (PH domain)/Phosphotyrosine-binding domain (PTB)"/>
    <property type="match status" value="2"/>
</dbReference>
<dbReference type="EnsemblProtists" id="PYU1_T010639">
    <property type="protein sequence ID" value="PYU1_T010639"/>
    <property type="gene ID" value="PYU1_G010616"/>
</dbReference>
<dbReference type="PROSITE" id="PS51205">
    <property type="entry name" value="VPS9"/>
    <property type="match status" value="1"/>
</dbReference>
<dbReference type="InterPro" id="IPR001478">
    <property type="entry name" value="PDZ"/>
</dbReference>
<dbReference type="HOGENOM" id="CLU_014647_0_0_1"/>
<dbReference type="Pfam" id="PF00595">
    <property type="entry name" value="PDZ"/>
    <property type="match status" value="1"/>
</dbReference>
<dbReference type="InterPro" id="IPR011993">
    <property type="entry name" value="PH-like_dom_sf"/>
</dbReference>
<dbReference type="InterPro" id="IPR001849">
    <property type="entry name" value="PH_domain"/>
</dbReference>
<keyword evidence="6" id="KW-1185">Reference proteome</keyword>
<accession>K3X090</accession>
<dbReference type="InParanoid" id="K3X090"/>
<protein>
    <recommendedName>
        <fullName evidence="7">PH domain-containing protein</fullName>
    </recommendedName>
</protein>
<dbReference type="InterPro" id="IPR051707">
    <property type="entry name" value="PI-Interact_SigTrans_Reg"/>
</dbReference>
<dbReference type="PANTHER" id="PTHR14336:SF15">
    <property type="entry name" value="DUAL ADAPTER FOR PHOSPHOTYROSINE AND 3-PHOSPHOTYROSINE AND 3-PHOSPHOINOSITIDE"/>
    <property type="match status" value="1"/>
</dbReference>
<feature type="domain" description="VPS9" evidence="4">
    <location>
        <begin position="533"/>
        <end position="673"/>
    </location>
</feature>
<dbReference type="Gene3D" id="1.20.1050.80">
    <property type="entry name" value="VPS9 domain"/>
    <property type="match status" value="1"/>
</dbReference>
<dbReference type="Proteomes" id="UP000019132">
    <property type="component" value="Unassembled WGS sequence"/>
</dbReference>
<evidence type="ECO:0000256" key="1">
    <source>
        <dbReference type="SAM" id="MobiDB-lite"/>
    </source>
</evidence>
<feature type="domain" description="PH" evidence="2">
    <location>
        <begin position="147"/>
        <end position="239"/>
    </location>
</feature>
<dbReference type="InterPro" id="IPR037191">
    <property type="entry name" value="VPS9_dom_sf"/>
</dbReference>
<dbReference type="InterPro" id="IPR036034">
    <property type="entry name" value="PDZ_sf"/>
</dbReference>
<reference evidence="6" key="1">
    <citation type="journal article" date="2010" name="Genome Biol.">
        <title>Genome sequence of the necrotrophic plant pathogen Pythium ultimum reveals original pathogenicity mechanisms and effector repertoire.</title>
        <authorList>
            <person name="Levesque C.A."/>
            <person name="Brouwer H."/>
            <person name="Cano L."/>
            <person name="Hamilton J.P."/>
            <person name="Holt C."/>
            <person name="Huitema E."/>
            <person name="Raffaele S."/>
            <person name="Robideau G.P."/>
            <person name="Thines M."/>
            <person name="Win J."/>
            <person name="Zerillo M.M."/>
            <person name="Beakes G.W."/>
            <person name="Boore J.L."/>
            <person name="Busam D."/>
            <person name="Dumas B."/>
            <person name="Ferriera S."/>
            <person name="Fuerstenberg S.I."/>
            <person name="Gachon C.M."/>
            <person name="Gaulin E."/>
            <person name="Govers F."/>
            <person name="Grenville-Briggs L."/>
            <person name="Horner N."/>
            <person name="Hostetler J."/>
            <person name="Jiang R.H."/>
            <person name="Johnson J."/>
            <person name="Krajaejun T."/>
            <person name="Lin H."/>
            <person name="Meijer H.J."/>
            <person name="Moore B."/>
            <person name="Morris P."/>
            <person name="Phuntmart V."/>
            <person name="Puiu D."/>
            <person name="Shetty J."/>
            <person name="Stajich J.E."/>
            <person name="Tripathy S."/>
            <person name="Wawra S."/>
            <person name="van West P."/>
            <person name="Whitty B.R."/>
            <person name="Coutinho P.M."/>
            <person name="Henrissat B."/>
            <person name="Martin F."/>
            <person name="Thomas P.D."/>
            <person name="Tyler B.M."/>
            <person name="De Vries R.P."/>
            <person name="Kamoun S."/>
            <person name="Yandell M."/>
            <person name="Tisserat N."/>
            <person name="Buell C.R."/>
        </authorList>
    </citation>
    <scope>NUCLEOTIDE SEQUENCE</scope>
    <source>
        <strain evidence="6">DAOM:BR144</strain>
    </source>
</reference>
<sequence length="781" mass="86539">MSFENLYGIEVYRLALRETLNEGGGEHESSTEAVESSGDASAEKNTSERAAMVQAGDVNKNASAAGGEKAREVGSVVKLDPIPPRRGSKDASGSSQRVLLVTRPSQRDMQIWTQRATSKMVRSAGGTMRPQVTSAQSKRWVLEYKPVVRHSGWLIKRGNGRLRSFKRRLFCIIDNELVYHDSHSAVEVRGRVDLSKKSTVQPLLHSGFKLTQGSLQMALYAVDKHERDVWIKKLQEHNVELLPASSKTVKQLEKQSSLPDENRILFSGWLRKRGQMVKSTKRRWFELSITTLTYYTHPQGTKKGSLEITDATISHMDTLKSGERHSFQVKTSSRRLILHADSQEDRSLWVASLSSAAEGSSSVTDSFSIASMASEVDRCTCGGANESDVGDGNPGQCLRCKSSFIAPSEDALTDVTREVQLILASPYSPEGSTSGAFIKENTGKPVSNFAVREFMSGLADYMIHTRMNELRSLGGHTDASNSDDDDEITELPFTEDSTEFIERILVVIYEQIEERVFFPLYKGIHDNIIQQTRADSKLIQGKIDILRSKPQSFFGIGPDSISLSEWSSACAKLKEVDKVSLPYMKRAQLLAACKEIYTVYHQEHPKNAPMSADDFIPAFIYVLIQSNLDNPVALKELITVFNTGSTQGEIAYFVTCLEIGLEYIRSLLTACTVKLDATKQLGIEFAKDPERDVAVVYRLIPDGQAEKSKAVTVGDVVVAVNGLPVYEMALDEIVKIIRGVDGDAELCFLPMDEYEMKFGMSRKSADDPRDTTSTQSSEALA</sequence>
<dbReference type="PANTHER" id="PTHR14336">
    <property type="entry name" value="TANDEM PH DOMAIN CONTAINING PROTEIN"/>
    <property type="match status" value="1"/>
</dbReference>
<dbReference type="PROSITE" id="PS50106">
    <property type="entry name" value="PDZ"/>
    <property type="match status" value="1"/>
</dbReference>
<evidence type="ECO:0000259" key="2">
    <source>
        <dbReference type="PROSITE" id="PS50003"/>
    </source>
</evidence>
<proteinExistence type="predicted"/>
<reference evidence="6" key="2">
    <citation type="submission" date="2010-04" db="EMBL/GenBank/DDBJ databases">
        <authorList>
            <person name="Buell R."/>
            <person name="Hamilton J."/>
            <person name="Hostetler J."/>
        </authorList>
    </citation>
    <scope>NUCLEOTIDE SEQUENCE [LARGE SCALE GENOMIC DNA]</scope>
    <source>
        <strain evidence="6">DAOM:BR144</strain>
    </source>
</reference>
<feature type="compositionally biased region" description="Polar residues" evidence="1">
    <location>
        <begin position="771"/>
        <end position="781"/>
    </location>
</feature>
<dbReference type="SUPFAM" id="SSF50156">
    <property type="entry name" value="PDZ domain-like"/>
    <property type="match status" value="1"/>
</dbReference>
<dbReference type="Pfam" id="PF00169">
    <property type="entry name" value="PH"/>
    <property type="match status" value="2"/>
</dbReference>
<feature type="domain" description="PDZ" evidence="3">
    <location>
        <begin position="670"/>
        <end position="752"/>
    </location>
</feature>
<feature type="region of interest" description="Disordered" evidence="1">
    <location>
        <begin position="760"/>
        <end position="781"/>
    </location>
</feature>
<feature type="domain" description="PH" evidence="2">
    <location>
        <begin position="263"/>
        <end position="358"/>
    </location>
</feature>
<organism evidence="5 6">
    <name type="scientific">Globisporangium ultimum (strain ATCC 200006 / CBS 805.95 / DAOM BR144)</name>
    <name type="common">Pythium ultimum</name>
    <dbReference type="NCBI Taxonomy" id="431595"/>
    <lineage>
        <taxon>Eukaryota</taxon>
        <taxon>Sar</taxon>
        <taxon>Stramenopiles</taxon>
        <taxon>Oomycota</taxon>
        <taxon>Peronosporomycetes</taxon>
        <taxon>Pythiales</taxon>
        <taxon>Pythiaceae</taxon>
        <taxon>Globisporangium</taxon>
    </lineage>
</organism>
<dbReference type="Gene3D" id="2.30.42.10">
    <property type="match status" value="1"/>
</dbReference>
<dbReference type="SUPFAM" id="SSF109993">
    <property type="entry name" value="VPS9 domain"/>
    <property type="match status" value="1"/>
</dbReference>
<evidence type="ECO:0000259" key="4">
    <source>
        <dbReference type="PROSITE" id="PS51205"/>
    </source>
</evidence>
<evidence type="ECO:0008006" key="7">
    <source>
        <dbReference type="Google" id="ProtNLM"/>
    </source>
</evidence>
<evidence type="ECO:0000259" key="3">
    <source>
        <dbReference type="PROSITE" id="PS50106"/>
    </source>
</evidence>
<dbReference type="OMA" id="KQHSDNA"/>
<dbReference type="eggNOG" id="ENOG502QVT1">
    <property type="taxonomic scope" value="Eukaryota"/>
</dbReference>
<dbReference type="PROSITE" id="PS50003">
    <property type="entry name" value="PH_DOMAIN"/>
    <property type="match status" value="2"/>
</dbReference>
<dbReference type="SMART" id="SM00167">
    <property type="entry name" value="VPS9"/>
    <property type="match status" value="1"/>
</dbReference>
<dbReference type="SMART" id="SM00233">
    <property type="entry name" value="PH"/>
    <property type="match status" value="2"/>
</dbReference>